<reference evidence="2 3" key="1">
    <citation type="journal article" date="2012" name="Proc. Natl. Acad. Sci. U.S.A.">
        <title>Comparative genomics of Ceriporiopsis subvermispora and Phanerochaete chrysosporium provide insight into selective ligninolysis.</title>
        <authorList>
            <person name="Fernandez-Fueyo E."/>
            <person name="Ruiz-Duenas F.J."/>
            <person name="Ferreira P."/>
            <person name="Floudas D."/>
            <person name="Hibbett D.S."/>
            <person name="Canessa P."/>
            <person name="Larrondo L.F."/>
            <person name="James T.Y."/>
            <person name="Seelenfreund D."/>
            <person name="Lobos S."/>
            <person name="Polanco R."/>
            <person name="Tello M."/>
            <person name="Honda Y."/>
            <person name="Watanabe T."/>
            <person name="Watanabe T."/>
            <person name="Ryu J.S."/>
            <person name="Kubicek C.P."/>
            <person name="Schmoll M."/>
            <person name="Gaskell J."/>
            <person name="Hammel K.E."/>
            <person name="St John F.J."/>
            <person name="Vanden Wymelenberg A."/>
            <person name="Sabat G."/>
            <person name="Splinter BonDurant S."/>
            <person name="Syed K."/>
            <person name="Yadav J.S."/>
            <person name="Doddapaneni H."/>
            <person name="Subramanian V."/>
            <person name="Lavin J.L."/>
            <person name="Oguiza J.A."/>
            <person name="Perez G."/>
            <person name="Pisabarro A.G."/>
            <person name="Ramirez L."/>
            <person name="Santoyo F."/>
            <person name="Master E."/>
            <person name="Coutinho P.M."/>
            <person name="Henrissat B."/>
            <person name="Lombard V."/>
            <person name="Magnuson J.K."/>
            <person name="Kuees U."/>
            <person name="Hori C."/>
            <person name="Igarashi K."/>
            <person name="Samejima M."/>
            <person name="Held B.W."/>
            <person name="Barry K.W."/>
            <person name="LaButti K.M."/>
            <person name="Lapidus A."/>
            <person name="Lindquist E.A."/>
            <person name="Lucas S.M."/>
            <person name="Riley R."/>
            <person name="Salamov A.A."/>
            <person name="Hoffmeister D."/>
            <person name="Schwenk D."/>
            <person name="Hadar Y."/>
            <person name="Yarden O."/>
            <person name="de Vries R.P."/>
            <person name="Wiebenga A."/>
            <person name="Stenlid J."/>
            <person name="Eastwood D."/>
            <person name="Grigoriev I.V."/>
            <person name="Berka R.M."/>
            <person name="Blanchette R.A."/>
            <person name="Kersten P."/>
            <person name="Martinez A.T."/>
            <person name="Vicuna R."/>
            <person name="Cullen D."/>
        </authorList>
    </citation>
    <scope>NUCLEOTIDE SEQUENCE [LARGE SCALE GENOMIC DNA]</scope>
    <source>
        <strain evidence="2 3">B</strain>
    </source>
</reference>
<dbReference type="InterPro" id="IPR001810">
    <property type="entry name" value="F-box_dom"/>
</dbReference>
<dbReference type="InterPro" id="IPR036047">
    <property type="entry name" value="F-box-like_dom_sf"/>
</dbReference>
<gene>
    <name evidence="2" type="ORF">CERSUDRAFT_122222</name>
</gene>
<feature type="domain" description="F-box" evidence="1">
    <location>
        <begin position="1"/>
        <end position="49"/>
    </location>
</feature>
<sequence>MAFLDLPPEIIEQVILECDPLDVSRLAQTCSALRSLIYDPESQHVWRVLYLTQPLDDPRRCVTQLGYSTPQEVDWRAELQRVIRARTVVLNPSCCRPEELHVILETLLRLITQLPPVPGVDSDELAFNLVWTAALLRGGHFLEDDTLELTPTEKQLRAQIHTHFGLTTTDYRSARRSASRAYVYAMRHYREINDYGPFMTDGSGCVNWEHLQAIHHVMAMHIVPATSGVDQPSGFTIFPMSLPYSQSIITPGTDLETEDDWAGVSGTWQCIFCFCDHRELLYYNNFHLSNTDTDELDVSIFDRADFMEVFSSLNVEMRVVRTEPDPEHLTRPRILFTGDINGQPTIEGWVAITPDEHIRWHFTSGEGGVPLWSSEGIQVGGVRSAFGVIGSWTTAQHHRADPVGPFWLRKVLAPVMVEAAITTPEAQDEDDTDDDDDGL</sequence>
<accession>M2RNY2</accession>
<dbReference type="PROSITE" id="PS50181">
    <property type="entry name" value="FBOX"/>
    <property type="match status" value="1"/>
</dbReference>
<dbReference type="CDD" id="cd09917">
    <property type="entry name" value="F-box_SF"/>
    <property type="match status" value="1"/>
</dbReference>
<protein>
    <recommendedName>
        <fullName evidence="1">F-box domain-containing protein</fullName>
    </recommendedName>
</protein>
<proteinExistence type="predicted"/>
<dbReference type="OrthoDB" id="3226064at2759"/>
<keyword evidence="3" id="KW-1185">Reference proteome</keyword>
<organism evidence="2 3">
    <name type="scientific">Ceriporiopsis subvermispora (strain B)</name>
    <name type="common">White-rot fungus</name>
    <name type="synonym">Gelatoporia subvermispora</name>
    <dbReference type="NCBI Taxonomy" id="914234"/>
    <lineage>
        <taxon>Eukaryota</taxon>
        <taxon>Fungi</taxon>
        <taxon>Dikarya</taxon>
        <taxon>Basidiomycota</taxon>
        <taxon>Agaricomycotina</taxon>
        <taxon>Agaricomycetes</taxon>
        <taxon>Polyporales</taxon>
        <taxon>Gelatoporiaceae</taxon>
        <taxon>Gelatoporia</taxon>
    </lineage>
</organism>
<dbReference type="HOGENOM" id="CLU_019366_1_0_1"/>
<dbReference type="Pfam" id="PF00646">
    <property type="entry name" value="F-box"/>
    <property type="match status" value="1"/>
</dbReference>
<dbReference type="SUPFAM" id="SSF81383">
    <property type="entry name" value="F-box domain"/>
    <property type="match status" value="1"/>
</dbReference>
<evidence type="ECO:0000313" key="2">
    <source>
        <dbReference type="EMBL" id="EMD40152.1"/>
    </source>
</evidence>
<dbReference type="EMBL" id="KB445793">
    <property type="protein sequence ID" value="EMD40152.1"/>
    <property type="molecule type" value="Genomic_DNA"/>
</dbReference>
<dbReference type="AlphaFoldDB" id="M2RNY2"/>
<evidence type="ECO:0000313" key="3">
    <source>
        <dbReference type="Proteomes" id="UP000016930"/>
    </source>
</evidence>
<dbReference type="STRING" id="914234.M2RNY2"/>
<evidence type="ECO:0000259" key="1">
    <source>
        <dbReference type="PROSITE" id="PS50181"/>
    </source>
</evidence>
<dbReference type="Proteomes" id="UP000016930">
    <property type="component" value="Unassembled WGS sequence"/>
</dbReference>
<name>M2RNY2_CERS8</name>